<keyword evidence="3" id="KW-1185">Reference proteome</keyword>
<feature type="compositionally biased region" description="Basic and acidic residues" evidence="1">
    <location>
        <begin position="93"/>
        <end position="102"/>
    </location>
</feature>
<dbReference type="Proteomes" id="UP000245910">
    <property type="component" value="Chromosome III"/>
</dbReference>
<name>A0A2L2TZ35_9HYPO</name>
<evidence type="ECO:0000256" key="1">
    <source>
        <dbReference type="SAM" id="MobiDB-lite"/>
    </source>
</evidence>
<evidence type="ECO:0000313" key="3">
    <source>
        <dbReference type="Proteomes" id="UP000245910"/>
    </source>
</evidence>
<dbReference type="EMBL" id="LN649231">
    <property type="protein sequence ID" value="CEI70356.1"/>
    <property type="molecule type" value="Genomic_DNA"/>
</dbReference>
<evidence type="ECO:0000313" key="2">
    <source>
        <dbReference type="EMBL" id="CEI70356.1"/>
    </source>
</evidence>
<protein>
    <submittedName>
        <fullName evidence="2">Uncharacterized protein</fullName>
    </submittedName>
</protein>
<proteinExistence type="predicted"/>
<sequence length="102" mass="11382">MNLIEFKNNIVNIQLNTAVSYVSLFNDQRTLENSKPDSSTLTGTSQKFRVHYTNNNPQPRLLTVKIGIVFPEDKDIKLSGGGPNDTYVEASDGDGHRGVWSR</sequence>
<organism evidence="2 3">
    <name type="scientific">Fusarium venenatum</name>
    <dbReference type="NCBI Taxonomy" id="56646"/>
    <lineage>
        <taxon>Eukaryota</taxon>
        <taxon>Fungi</taxon>
        <taxon>Dikarya</taxon>
        <taxon>Ascomycota</taxon>
        <taxon>Pezizomycotina</taxon>
        <taxon>Sordariomycetes</taxon>
        <taxon>Hypocreomycetidae</taxon>
        <taxon>Hypocreales</taxon>
        <taxon>Nectriaceae</taxon>
        <taxon>Fusarium</taxon>
    </lineage>
</organism>
<feature type="region of interest" description="Disordered" evidence="1">
    <location>
        <begin position="77"/>
        <end position="102"/>
    </location>
</feature>
<reference evidence="3" key="1">
    <citation type="submission" date="2014-10" db="EMBL/GenBank/DDBJ databases">
        <authorList>
            <person name="King R."/>
        </authorList>
    </citation>
    <scope>NUCLEOTIDE SEQUENCE [LARGE SCALE GENOMIC DNA]</scope>
    <source>
        <strain evidence="3">A3/5</strain>
    </source>
</reference>
<accession>A0A2L2TZ35</accession>
<dbReference type="AlphaFoldDB" id="A0A2L2TZ35"/>